<reference evidence="2" key="1">
    <citation type="journal article" date="2015" name="Nature">
        <title>Complex archaea that bridge the gap between prokaryotes and eukaryotes.</title>
        <authorList>
            <person name="Spang A."/>
            <person name="Saw J.H."/>
            <person name="Jorgensen S.L."/>
            <person name="Zaremba-Niedzwiedzka K."/>
            <person name="Martijn J."/>
            <person name="Lind A.E."/>
            <person name="van Eijk R."/>
            <person name="Schleper C."/>
            <person name="Guy L."/>
            <person name="Ettema T.J."/>
        </authorList>
    </citation>
    <scope>NUCLEOTIDE SEQUENCE</scope>
</reference>
<feature type="compositionally biased region" description="Basic and acidic residues" evidence="1">
    <location>
        <begin position="152"/>
        <end position="176"/>
    </location>
</feature>
<sequence>METPNYIQSLLIPNAKKASARRVWGIELELTWLPFFLATNAMGDSAIPSDALGAPLRLGYEPDGSVKFTKTGRPVTKVVKEIADSVRMVKENFTAGLLLYATGVIHDNPEGYKKQVESARVAGEPIQSRDRANLEKALAEQREEAMAEMVAEAERKGKAEAKELARASKEKERVTA</sequence>
<dbReference type="AlphaFoldDB" id="A0A0F9X5Y9"/>
<evidence type="ECO:0000256" key="1">
    <source>
        <dbReference type="SAM" id="MobiDB-lite"/>
    </source>
</evidence>
<organism evidence="2">
    <name type="scientific">marine sediment metagenome</name>
    <dbReference type="NCBI Taxonomy" id="412755"/>
    <lineage>
        <taxon>unclassified sequences</taxon>
        <taxon>metagenomes</taxon>
        <taxon>ecological metagenomes</taxon>
    </lineage>
</organism>
<protein>
    <submittedName>
        <fullName evidence="2">Uncharacterized protein</fullName>
    </submittedName>
</protein>
<gene>
    <name evidence="2" type="ORF">LCGC14_0262670</name>
</gene>
<comment type="caution">
    <text evidence="2">The sequence shown here is derived from an EMBL/GenBank/DDBJ whole genome shotgun (WGS) entry which is preliminary data.</text>
</comment>
<proteinExistence type="predicted"/>
<feature type="region of interest" description="Disordered" evidence="1">
    <location>
        <begin position="151"/>
        <end position="176"/>
    </location>
</feature>
<evidence type="ECO:0000313" key="2">
    <source>
        <dbReference type="EMBL" id="KKN86998.1"/>
    </source>
</evidence>
<name>A0A0F9X5Y9_9ZZZZ</name>
<accession>A0A0F9X5Y9</accession>
<dbReference type="EMBL" id="LAZR01000142">
    <property type="protein sequence ID" value="KKN86998.1"/>
    <property type="molecule type" value="Genomic_DNA"/>
</dbReference>